<keyword evidence="2" id="KW-1185">Reference proteome</keyword>
<accession>A0A3M7P788</accession>
<sequence>MCVNAHLYVNVKCVRKMCVKIVLLYVRELKQHLFISDGISDSIKITDTTSGIYNKLIKIVIKKRRLVKLLGKKVKIYEVN</sequence>
<name>A0A3M7P788_BRAPC</name>
<evidence type="ECO:0000313" key="2">
    <source>
        <dbReference type="Proteomes" id="UP000276133"/>
    </source>
</evidence>
<organism evidence="1 2">
    <name type="scientific">Brachionus plicatilis</name>
    <name type="common">Marine rotifer</name>
    <name type="synonym">Brachionus muelleri</name>
    <dbReference type="NCBI Taxonomy" id="10195"/>
    <lineage>
        <taxon>Eukaryota</taxon>
        <taxon>Metazoa</taxon>
        <taxon>Spiralia</taxon>
        <taxon>Gnathifera</taxon>
        <taxon>Rotifera</taxon>
        <taxon>Eurotatoria</taxon>
        <taxon>Monogononta</taxon>
        <taxon>Pseudotrocha</taxon>
        <taxon>Ploima</taxon>
        <taxon>Brachionidae</taxon>
        <taxon>Brachionus</taxon>
    </lineage>
</organism>
<dbReference type="AlphaFoldDB" id="A0A3M7P788"/>
<comment type="caution">
    <text evidence="1">The sequence shown here is derived from an EMBL/GenBank/DDBJ whole genome shotgun (WGS) entry which is preliminary data.</text>
</comment>
<protein>
    <submittedName>
        <fullName evidence="1">Uncharacterized protein</fullName>
    </submittedName>
</protein>
<gene>
    <name evidence="1" type="ORF">BpHYR1_053867</name>
</gene>
<dbReference type="Proteomes" id="UP000276133">
    <property type="component" value="Unassembled WGS sequence"/>
</dbReference>
<proteinExistence type="predicted"/>
<reference evidence="1 2" key="1">
    <citation type="journal article" date="2018" name="Sci. Rep.">
        <title>Genomic signatures of local adaptation to the degree of environmental predictability in rotifers.</title>
        <authorList>
            <person name="Franch-Gras L."/>
            <person name="Hahn C."/>
            <person name="Garcia-Roger E.M."/>
            <person name="Carmona M.J."/>
            <person name="Serra M."/>
            <person name="Gomez A."/>
        </authorList>
    </citation>
    <scope>NUCLEOTIDE SEQUENCE [LARGE SCALE GENOMIC DNA]</scope>
    <source>
        <strain evidence="1">HYR1</strain>
    </source>
</reference>
<dbReference type="EMBL" id="REGN01012715">
    <property type="protein sequence ID" value="RMZ94945.1"/>
    <property type="molecule type" value="Genomic_DNA"/>
</dbReference>
<evidence type="ECO:0000313" key="1">
    <source>
        <dbReference type="EMBL" id="RMZ94945.1"/>
    </source>
</evidence>